<dbReference type="EMBL" id="FNTV01000001">
    <property type="protein sequence ID" value="SEE06331.1"/>
    <property type="molecule type" value="Genomic_DNA"/>
</dbReference>
<feature type="transmembrane region" description="Helical" evidence="8">
    <location>
        <begin position="153"/>
        <end position="179"/>
    </location>
</feature>
<feature type="transmembrane region" description="Helical" evidence="8">
    <location>
        <begin position="186"/>
        <end position="206"/>
    </location>
</feature>
<keyword evidence="6 8" id="KW-0472">Membrane</keyword>
<feature type="transmembrane region" description="Helical" evidence="8">
    <location>
        <begin position="267"/>
        <end position="287"/>
    </location>
</feature>
<evidence type="ECO:0000256" key="3">
    <source>
        <dbReference type="ARBA" id="ARBA00022679"/>
    </source>
</evidence>
<evidence type="ECO:0000256" key="4">
    <source>
        <dbReference type="ARBA" id="ARBA00022692"/>
    </source>
</evidence>
<dbReference type="AlphaFoldDB" id="A0A1H5FSS2"/>
<evidence type="ECO:0000256" key="7">
    <source>
        <dbReference type="ARBA" id="ARBA00024033"/>
    </source>
</evidence>
<dbReference type="InterPro" id="IPR018584">
    <property type="entry name" value="GT87"/>
</dbReference>
<protein>
    <recommendedName>
        <fullName evidence="11">DUF2029 domain-containing protein</fullName>
    </recommendedName>
</protein>
<comment type="similarity">
    <text evidence="7">Belongs to the glycosyltransferase 87 family.</text>
</comment>
<dbReference type="GO" id="GO:0016758">
    <property type="term" value="F:hexosyltransferase activity"/>
    <property type="evidence" value="ECO:0007669"/>
    <property type="project" value="InterPro"/>
</dbReference>
<keyword evidence="4 8" id="KW-0812">Transmembrane</keyword>
<evidence type="ECO:0000256" key="5">
    <source>
        <dbReference type="ARBA" id="ARBA00022989"/>
    </source>
</evidence>
<comment type="subcellular location">
    <subcellularLocation>
        <location evidence="1">Cell membrane</location>
        <topology evidence="1">Multi-pass membrane protein</topology>
    </subcellularLocation>
</comment>
<feature type="transmembrane region" description="Helical" evidence="8">
    <location>
        <begin position="342"/>
        <end position="363"/>
    </location>
</feature>
<evidence type="ECO:0000313" key="10">
    <source>
        <dbReference type="Proteomes" id="UP000182725"/>
    </source>
</evidence>
<organism evidence="9 10">
    <name type="scientific">Arthrobacter alpinus</name>
    <dbReference type="NCBI Taxonomy" id="656366"/>
    <lineage>
        <taxon>Bacteria</taxon>
        <taxon>Bacillati</taxon>
        <taxon>Actinomycetota</taxon>
        <taxon>Actinomycetes</taxon>
        <taxon>Micrococcales</taxon>
        <taxon>Micrococcaceae</taxon>
        <taxon>Arthrobacter</taxon>
    </lineage>
</organism>
<evidence type="ECO:0008006" key="11">
    <source>
        <dbReference type="Google" id="ProtNLM"/>
    </source>
</evidence>
<evidence type="ECO:0000256" key="8">
    <source>
        <dbReference type="SAM" id="Phobius"/>
    </source>
</evidence>
<dbReference type="Proteomes" id="UP000182725">
    <property type="component" value="Unassembled WGS sequence"/>
</dbReference>
<evidence type="ECO:0000256" key="1">
    <source>
        <dbReference type="ARBA" id="ARBA00004651"/>
    </source>
</evidence>
<evidence type="ECO:0000256" key="6">
    <source>
        <dbReference type="ARBA" id="ARBA00023136"/>
    </source>
</evidence>
<feature type="transmembrane region" description="Helical" evidence="8">
    <location>
        <begin position="296"/>
        <end position="313"/>
    </location>
</feature>
<gene>
    <name evidence="9" type="ORF">SAMN04489740_0582</name>
</gene>
<keyword evidence="2" id="KW-1003">Cell membrane</keyword>
<feature type="transmembrane region" description="Helical" evidence="8">
    <location>
        <begin position="115"/>
        <end position="133"/>
    </location>
</feature>
<evidence type="ECO:0000256" key="2">
    <source>
        <dbReference type="ARBA" id="ARBA00022475"/>
    </source>
</evidence>
<reference evidence="9 10" key="1">
    <citation type="submission" date="2016-10" db="EMBL/GenBank/DDBJ databases">
        <authorList>
            <person name="de Groot N.N."/>
        </authorList>
    </citation>
    <scope>NUCLEOTIDE SEQUENCE [LARGE SCALE GENOMIC DNA]</scope>
    <source>
        <strain evidence="9 10">DSM 22274</strain>
    </source>
</reference>
<name>A0A1H5FSS2_9MICC</name>
<keyword evidence="3" id="KW-0808">Transferase</keyword>
<feature type="transmembrane region" description="Helical" evidence="8">
    <location>
        <begin position="82"/>
        <end position="103"/>
    </location>
</feature>
<feature type="transmembrane region" description="Helical" evidence="8">
    <location>
        <begin position="369"/>
        <end position="389"/>
    </location>
</feature>
<accession>A0A1H5FSS2</accession>
<dbReference type="GO" id="GO:0005886">
    <property type="term" value="C:plasma membrane"/>
    <property type="evidence" value="ECO:0007669"/>
    <property type="project" value="UniProtKB-SubCell"/>
</dbReference>
<proteinExistence type="inferred from homology"/>
<dbReference type="Pfam" id="PF09594">
    <property type="entry name" value="GT87"/>
    <property type="match status" value="1"/>
</dbReference>
<feature type="transmembrane region" description="Helical" evidence="8">
    <location>
        <begin position="12"/>
        <end position="31"/>
    </location>
</feature>
<keyword evidence="5 8" id="KW-1133">Transmembrane helix</keyword>
<evidence type="ECO:0000313" key="9">
    <source>
        <dbReference type="EMBL" id="SEE06331.1"/>
    </source>
</evidence>
<sequence length="411" mass="45066">MIAWFRTPSSVWWGFTVVHGFFLAWMMSFIIHGDTFSDTQQYRQWALLGYNPSDLGDVISPWVYPLLAQLPIFAANMFGPSLYLLGWTLIVIALNALGMVFLTRGKRSHSGIAPAWFWLFFTMFMGFLSFARVEGITTSLVLIALLYAVERPIVAAFLLSAATWIKVWPAAVIAPLLIASAKRVQIFLTGVAVTAAVAAVAVLTGAGSHLLDFAINQGDRGMQLEATFSTPWVWLSVFNIGGSKIADNVAINSTEVYGPGAEIAATLMQPLLIVATLTGALLMLWALRRGAQREELILEGSLLMVTAFIVFNKVGSPQFIIWLLPVVVAGLVHDWDRWKIPATLLMGIAFTTFIIYPLFYTPLIHANPIMAAVLTIRNVLLVTLLVWAVQRTVELGKSASSPEALPVVTPK</sequence>